<comment type="caution">
    <text evidence="1">The sequence shown here is derived from an EMBL/GenBank/DDBJ whole genome shotgun (WGS) entry which is preliminary data.</text>
</comment>
<dbReference type="EMBL" id="BQNB010015478">
    <property type="protein sequence ID" value="GJT40490.1"/>
    <property type="molecule type" value="Genomic_DNA"/>
</dbReference>
<accession>A0ABQ5DMS3</accession>
<proteinExistence type="predicted"/>
<dbReference type="SUPFAM" id="SSF57756">
    <property type="entry name" value="Retrovirus zinc finger-like domains"/>
    <property type="match status" value="1"/>
</dbReference>
<dbReference type="InterPro" id="IPR036875">
    <property type="entry name" value="Znf_CCHC_sf"/>
</dbReference>
<reference evidence="1" key="2">
    <citation type="submission" date="2022-01" db="EMBL/GenBank/DDBJ databases">
        <authorList>
            <person name="Yamashiro T."/>
            <person name="Shiraishi A."/>
            <person name="Satake H."/>
            <person name="Nakayama K."/>
        </authorList>
    </citation>
    <scope>NUCLEOTIDE SEQUENCE</scope>
</reference>
<evidence type="ECO:0000313" key="1">
    <source>
        <dbReference type="EMBL" id="GJT40490.1"/>
    </source>
</evidence>
<evidence type="ECO:0000313" key="2">
    <source>
        <dbReference type="Proteomes" id="UP001151760"/>
    </source>
</evidence>
<dbReference type="Proteomes" id="UP001151760">
    <property type="component" value="Unassembled WGS sequence"/>
</dbReference>
<name>A0ABQ5DMS3_9ASTR</name>
<keyword evidence="2" id="KW-1185">Reference proteome</keyword>
<reference evidence="1" key="1">
    <citation type="journal article" date="2022" name="Int. J. Mol. Sci.">
        <title>Draft Genome of Tanacetum Coccineum: Genomic Comparison of Closely Related Tanacetum-Family Plants.</title>
        <authorList>
            <person name="Yamashiro T."/>
            <person name="Shiraishi A."/>
            <person name="Nakayama K."/>
            <person name="Satake H."/>
        </authorList>
    </citation>
    <scope>NUCLEOTIDE SEQUENCE</scope>
</reference>
<sequence length="248" mass="27338">MVGGNKGNQFRQYAGQNANNQIEYNAGQFTRNQNGYKTLQNTGNQVVQYAFQNSGIHNVRNQNGLIVVPGIANQNRNGNVVAARAEGNGNGNNGNQIRCYNFRGVGHYARNCTSKPKRRGVAFLQTQLLIAQKEEAGIQLQAEEFDLMASAGDIEEIEEINANCILMASLQQASLSGTQADKASVYNSDGSAKNYNNVISRDPNVEHSRGTVDQNPGTVEETHAYFESLYNNFLIEVEKVNTVNRKMR</sequence>
<protein>
    <submittedName>
        <fullName evidence="1">Retrovirus-related pol polyprotein from transposon TNT 1-94</fullName>
    </submittedName>
</protein>
<organism evidence="1 2">
    <name type="scientific">Tanacetum coccineum</name>
    <dbReference type="NCBI Taxonomy" id="301880"/>
    <lineage>
        <taxon>Eukaryota</taxon>
        <taxon>Viridiplantae</taxon>
        <taxon>Streptophyta</taxon>
        <taxon>Embryophyta</taxon>
        <taxon>Tracheophyta</taxon>
        <taxon>Spermatophyta</taxon>
        <taxon>Magnoliopsida</taxon>
        <taxon>eudicotyledons</taxon>
        <taxon>Gunneridae</taxon>
        <taxon>Pentapetalae</taxon>
        <taxon>asterids</taxon>
        <taxon>campanulids</taxon>
        <taxon>Asterales</taxon>
        <taxon>Asteraceae</taxon>
        <taxon>Asteroideae</taxon>
        <taxon>Anthemideae</taxon>
        <taxon>Anthemidinae</taxon>
        <taxon>Tanacetum</taxon>
    </lineage>
</organism>
<dbReference type="Gene3D" id="4.10.60.10">
    <property type="entry name" value="Zinc finger, CCHC-type"/>
    <property type="match status" value="1"/>
</dbReference>
<gene>
    <name evidence="1" type="ORF">Tco_0940355</name>
</gene>